<evidence type="ECO:0000313" key="2">
    <source>
        <dbReference type="Proteomes" id="UP000019804"/>
    </source>
</evidence>
<dbReference type="HOGENOM" id="CLU_1492489_0_0_1"/>
<gene>
    <name evidence="1" type="ORF">EURHEDRAFT_441436</name>
</gene>
<name>A0A017SFU4_ASPRC</name>
<organism evidence="1 2">
    <name type="scientific">Aspergillus ruber (strain CBS 135680)</name>
    <dbReference type="NCBI Taxonomy" id="1388766"/>
    <lineage>
        <taxon>Eukaryota</taxon>
        <taxon>Fungi</taxon>
        <taxon>Dikarya</taxon>
        <taxon>Ascomycota</taxon>
        <taxon>Pezizomycotina</taxon>
        <taxon>Eurotiomycetes</taxon>
        <taxon>Eurotiomycetidae</taxon>
        <taxon>Eurotiales</taxon>
        <taxon>Aspergillaceae</taxon>
        <taxon>Aspergillus</taxon>
        <taxon>Aspergillus subgen. Aspergillus</taxon>
    </lineage>
</organism>
<proteinExistence type="predicted"/>
<dbReference type="STRING" id="1388766.A0A017SFU4"/>
<dbReference type="EMBL" id="KK088421">
    <property type="protein sequence ID" value="EYE95504.1"/>
    <property type="molecule type" value="Genomic_DNA"/>
</dbReference>
<protein>
    <submittedName>
        <fullName evidence="1">Uncharacterized protein</fullName>
    </submittedName>
</protein>
<dbReference type="GeneID" id="63698596"/>
<keyword evidence="2" id="KW-1185">Reference proteome</keyword>
<dbReference type="AlphaFoldDB" id="A0A017SFU4"/>
<dbReference type="OrthoDB" id="4507197at2759"/>
<feature type="non-terminal residue" evidence="1">
    <location>
        <position position="1"/>
    </location>
</feature>
<feature type="non-terminal residue" evidence="1">
    <location>
        <position position="181"/>
    </location>
</feature>
<dbReference type="Proteomes" id="UP000019804">
    <property type="component" value="Unassembled WGS sequence"/>
</dbReference>
<accession>A0A017SFU4</accession>
<dbReference type="RefSeq" id="XP_040639192.1">
    <property type="nucleotide sequence ID" value="XM_040783472.1"/>
</dbReference>
<sequence length="181" mass="21058">EWLVTMMDTFMVRGTNSPMQWILDLRTYGLKVHYNSTTPGHVGWMNHDQLLYKDLNFTVRDFKAFIHGLVSTTRQLLYEELLLGSKAGGAAVPEIPWQEIRDDPTQRGHGWNFLQDPRTQWPVAGSQWLSNRVRTEPRLQRQFIETQTGRFRMGAIDSYLQRVVRFREKLCIAVHISGGQP</sequence>
<evidence type="ECO:0000313" key="1">
    <source>
        <dbReference type="EMBL" id="EYE95504.1"/>
    </source>
</evidence>
<reference evidence="2" key="1">
    <citation type="journal article" date="2014" name="Nat. Commun.">
        <title>Genomic adaptations of the halophilic Dead Sea filamentous fungus Eurotium rubrum.</title>
        <authorList>
            <person name="Kis-Papo T."/>
            <person name="Weig A.R."/>
            <person name="Riley R."/>
            <person name="Persoh D."/>
            <person name="Salamov A."/>
            <person name="Sun H."/>
            <person name="Lipzen A."/>
            <person name="Wasser S.P."/>
            <person name="Rambold G."/>
            <person name="Grigoriev I.V."/>
            <person name="Nevo E."/>
        </authorList>
    </citation>
    <scope>NUCLEOTIDE SEQUENCE [LARGE SCALE GENOMIC DNA]</scope>
    <source>
        <strain evidence="2">CBS 135680</strain>
    </source>
</reference>